<evidence type="ECO:0000256" key="2">
    <source>
        <dbReference type="ARBA" id="ARBA00022898"/>
    </source>
</evidence>
<dbReference type="PROSITE" id="PS50949">
    <property type="entry name" value="HTH_GNTR"/>
    <property type="match status" value="1"/>
</dbReference>
<dbReference type="InterPro" id="IPR015424">
    <property type="entry name" value="PyrdxlP-dep_Trfase"/>
</dbReference>
<comment type="caution">
    <text evidence="7">The sequence shown here is derived from an EMBL/GenBank/DDBJ whole genome shotgun (WGS) entry which is preliminary data.</text>
</comment>
<keyword evidence="8" id="KW-1185">Reference proteome</keyword>
<name>A0A2U1ZUZ6_9MICO</name>
<gene>
    <name evidence="7" type="ORF">C8046_09065</name>
</gene>
<proteinExistence type="inferred from homology"/>
<evidence type="ECO:0000313" key="7">
    <source>
        <dbReference type="EMBL" id="PWD50773.1"/>
    </source>
</evidence>
<dbReference type="CDD" id="cd00609">
    <property type="entry name" value="AAT_like"/>
    <property type="match status" value="1"/>
</dbReference>
<keyword evidence="4" id="KW-0238">DNA-binding</keyword>
<keyword evidence="2" id="KW-0663">Pyridoxal phosphate</keyword>
<dbReference type="Gene3D" id="1.10.10.10">
    <property type="entry name" value="Winged helix-like DNA-binding domain superfamily/Winged helix DNA-binding domain"/>
    <property type="match status" value="1"/>
</dbReference>
<dbReference type="AlphaFoldDB" id="A0A2U1ZUZ6"/>
<protein>
    <submittedName>
        <fullName evidence="7">PLP-dependent aminotransferase family protein</fullName>
    </submittedName>
</protein>
<dbReference type="Proteomes" id="UP000245166">
    <property type="component" value="Unassembled WGS sequence"/>
</dbReference>
<dbReference type="Pfam" id="PF00392">
    <property type="entry name" value="GntR"/>
    <property type="match status" value="1"/>
</dbReference>
<accession>A0A2U1ZUZ6</accession>
<dbReference type="SUPFAM" id="SSF53383">
    <property type="entry name" value="PLP-dependent transferases"/>
    <property type="match status" value="1"/>
</dbReference>
<dbReference type="PRINTS" id="PR00035">
    <property type="entry name" value="HTHGNTR"/>
</dbReference>
<dbReference type="SMART" id="SM00345">
    <property type="entry name" value="HTH_GNTR"/>
    <property type="match status" value="1"/>
</dbReference>
<dbReference type="GO" id="GO:0003700">
    <property type="term" value="F:DNA-binding transcription factor activity"/>
    <property type="evidence" value="ECO:0007669"/>
    <property type="project" value="InterPro"/>
</dbReference>
<evidence type="ECO:0000256" key="1">
    <source>
        <dbReference type="ARBA" id="ARBA00005384"/>
    </source>
</evidence>
<keyword evidence="3" id="KW-0805">Transcription regulation</keyword>
<keyword evidence="7" id="KW-0808">Transferase</keyword>
<dbReference type="GO" id="GO:0003677">
    <property type="term" value="F:DNA binding"/>
    <property type="evidence" value="ECO:0007669"/>
    <property type="project" value="UniProtKB-KW"/>
</dbReference>
<dbReference type="InterPro" id="IPR051446">
    <property type="entry name" value="HTH_trans_reg/aminotransferase"/>
</dbReference>
<reference evidence="7 8" key="1">
    <citation type="submission" date="2018-03" db="EMBL/GenBank/DDBJ databases">
        <title>Genome assembly of novel Miniimonas species PCH200.</title>
        <authorList>
            <person name="Thakur V."/>
            <person name="Kumar V."/>
            <person name="Singh D."/>
        </authorList>
    </citation>
    <scope>NUCLEOTIDE SEQUENCE [LARGE SCALE GENOMIC DNA]</scope>
    <source>
        <strain evidence="7 8">PCH200</strain>
    </source>
</reference>
<dbReference type="InterPro" id="IPR036390">
    <property type="entry name" value="WH_DNA-bd_sf"/>
</dbReference>
<keyword evidence="5" id="KW-0804">Transcription</keyword>
<dbReference type="Gene3D" id="3.40.640.10">
    <property type="entry name" value="Type I PLP-dependent aspartate aminotransferase-like (Major domain)"/>
    <property type="match status" value="1"/>
</dbReference>
<dbReference type="GO" id="GO:0008483">
    <property type="term" value="F:transaminase activity"/>
    <property type="evidence" value="ECO:0007669"/>
    <property type="project" value="UniProtKB-KW"/>
</dbReference>
<evidence type="ECO:0000256" key="4">
    <source>
        <dbReference type="ARBA" id="ARBA00023125"/>
    </source>
</evidence>
<comment type="similarity">
    <text evidence="1">In the C-terminal section; belongs to the class-I pyridoxal-phosphate-dependent aminotransferase family.</text>
</comment>
<dbReference type="PANTHER" id="PTHR46577">
    <property type="entry name" value="HTH-TYPE TRANSCRIPTIONAL REGULATORY PROTEIN GABR"/>
    <property type="match status" value="1"/>
</dbReference>
<organism evidence="7 8">
    <name type="scientific">Serinibacter arcticus</name>
    <dbReference type="NCBI Taxonomy" id="1655435"/>
    <lineage>
        <taxon>Bacteria</taxon>
        <taxon>Bacillati</taxon>
        <taxon>Actinomycetota</taxon>
        <taxon>Actinomycetes</taxon>
        <taxon>Micrococcales</taxon>
        <taxon>Beutenbergiaceae</taxon>
        <taxon>Serinibacter</taxon>
    </lineage>
</organism>
<evidence type="ECO:0000256" key="3">
    <source>
        <dbReference type="ARBA" id="ARBA00023015"/>
    </source>
</evidence>
<dbReference type="PANTHER" id="PTHR46577:SF1">
    <property type="entry name" value="HTH-TYPE TRANSCRIPTIONAL REGULATORY PROTEIN GABR"/>
    <property type="match status" value="1"/>
</dbReference>
<evidence type="ECO:0000256" key="5">
    <source>
        <dbReference type="ARBA" id="ARBA00023163"/>
    </source>
</evidence>
<dbReference type="InterPro" id="IPR000524">
    <property type="entry name" value="Tscrpt_reg_HTH_GntR"/>
</dbReference>
<dbReference type="CDD" id="cd07377">
    <property type="entry name" value="WHTH_GntR"/>
    <property type="match status" value="1"/>
</dbReference>
<dbReference type="InterPro" id="IPR015421">
    <property type="entry name" value="PyrdxlP-dep_Trfase_major"/>
</dbReference>
<dbReference type="GO" id="GO:0030170">
    <property type="term" value="F:pyridoxal phosphate binding"/>
    <property type="evidence" value="ECO:0007669"/>
    <property type="project" value="InterPro"/>
</dbReference>
<dbReference type="SUPFAM" id="SSF46785">
    <property type="entry name" value="Winged helix' DNA-binding domain"/>
    <property type="match status" value="1"/>
</dbReference>
<keyword evidence="7" id="KW-0032">Aminotransferase</keyword>
<dbReference type="InterPro" id="IPR004839">
    <property type="entry name" value="Aminotransferase_I/II_large"/>
</dbReference>
<evidence type="ECO:0000259" key="6">
    <source>
        <dbReference type="PROSITE" id="PS50949"/>
    </source>
</evidence>
<dbReference type="InterPro" id="IPR036388">
    <property type="entry name" value="WH-like_DNA-bd_sf"/>
</dbReference>
<dbReference type="EMBL" id="PYHR01000002">
    <property type="protein sequence ID" value="PWD50773.1"/>
    <property type="molecule type" value="Genomic_DNA"/>
</dbReference>
<evidence type="ECO:0000313" key="8">
    <source>
        <dbReference type="Proteomes" id="UP000245166"/>
    </source>
</evidence>
<feature type="domain" description="HTH gntR-type" evidence="6">
    <location>
        <begin position="43"/>
        <end position="111"/>
    </location>
</feature>
<dbReference type="Pfam" id="PF00155">
    <property type="entry name" value="Aminotran_1_2"/>
    <property type="match status" value="1"/>
</dbReference>
<sequence>MNPIGLVFDSQFCETGLVPPVPVTAGRLASLLLAQLDGSPLERPAYASLATAVRTLAVDGRLGQDVRLPSERDLSTAMGLSRTTVTRAYAELIADGWARAQQGAGTFLRIPGSVGHAASPLVPLDGVEVDLTAAAVSCVPGTSALIERAMADLPALLRGKGYQPVGLPRLREVIAERYTRRGLPTTPDQVVVTSGAMSAIAVVLRAQVRRGDRVAVETPTYASVLGAVPAAGARVVALPAGPRSVWDADAVRATVRASTPSLAYLIPDFHNPTGELMTDEARAGTAAALRAGGTLALVDESLVDLRLDPGPMPLPFGVHSPEAFAVGSVSKPLWGGVRVGWVRCPTTQVAAVQAARLTLDIGASALDQLVAAEFLAHPDELLGLRLEALRTMRTAWLDALAAVAPTWDVREPTGGLALWVGLPERVAPELAAAAATRGVGLAVGTQFTSDGSARERVRLPLTATLEDVDAVARLLVTAYDEVVTRGTAATRRPFPLIA</sequence>